<evidence type="ECO:0000313" key="3">
    <source>
        <dbReference type="Proteomes" id="UP000799424"/>
    </source>
</evidence>
<keyword evidence="3" id="KW-1185">Reference proteome</keyword>
<dbReference type="EMBL" id="MU006223">
    <property type="protein sequence ID" value="KAF2827776.1"/>
    <property type="molecule type" value="Genomic_DNA"/>
</dbReference>
<feature type="region of interest" description="Disordered" evidence="1">
    <location>
        <begin position="200"/>
        <end position="226"/>
    </location>
</feature>
<dbReference type="OrthoDB" id="3690919at2759"/>
<proteinExistence type="predicted"/>
<evidence type="ECO:0000313" key="2">
    <source>
        <dbReference type="EMBL" id="KAF2827776.1"/>
    </source>
</evidence>
<reference evidence="2" key="1">
    <citation type="journal article" date="2020" name="Stud. Mycol.">
        <title>101 Dothideomycetes genomes: a test case for predicting lifestyles and emergence of pathogens.</title>
        <authorList>
            <person name="Haridas S."/>
            <person name="Albert R."/>
            <person name="Binder M."/>
            <person name="Bloem J."/>
            <person name="Labutti K."/>
            <person name="Salamov A."/>
            <person name="Andreopoulos B."/>
            <person name="Baker S."/>
            <person name="Barry K."/>
            <person name="Bills G."/>
            <person name="Bluhm B."/>
            <person name="Cannon C."/>
            <person name="Castanera R."/>
            <person name="Culley D."/>
            <person name="Daum C."/>
            <person name="Ezra D."/>
            <person name="Gonzalez J."/>
            <person name="Henrissat B."/>
            <person name="Kuo A."/>
            <person name="Liang C."/>
            <person name="Lipzen A."/>
            <person name="Lutzoni F."/>
            <person name="Magnuson J."/>
            <person name="Mondo S."/>
            <person name="Nolan M."/>
            <person name="Ohm R."/>
            <person name="Pangilinan J."/>
            <person name="Park H.-J."/>
            <person name="Ramirez L."/>
            <person name="Alfaro M."/>
            <person name="Sun H."/>
            <person name="Tritt A."/>
            <person name="Yoshinaga Y."/>
            <person name="Zwiers L.-H."/>
            <person name="Turgeon B."/>
            <person name="Goodwin S."/>
            <person name="Spatafora J."/>
            <person name="Crous P."/>
            <person name="Grigoriev I."/>
        </authorList>
    </citation>
    <scope>NUCLEOTIDE SEQUENCE</scope>
    <source>
        <strain evidence="2">CBS 113818</strain>
    </source>
</reference>
<accession>A0A6A7A3S6</accession>
<gene>
    <name evidence="2" type="ORF">CC86DRAFT_288865</name>
</gene>
<dbReference type="AlphaFoldDB" id="A0A6A7A3S6"/>
<evidence type="ECO:0000256" key="1">
    <source>
        <dbReference type="SAM" id="MobiDB-lite"/>
    </source>
</evidence>
<name>A0A6A7A3S6_9PLEO</name>
<protein>
    <submittedName>
        <fullName evidence="2">Uncharacterized protein</fullName>
    </submittedName>
</protein>
<dbReference type="Proteomes" id="UP000799424">
    <property type="component" value="Unassembled WGS sequence"/>
</dbReference>
<organism evidence="2 3">
    <name type="scientific">Ophiobolus disseminans</name>
    <dbReference type="NCBI Taxonomy" id="1469910"/>
    <lineage>
        <taxon>Eukaryota</taxon>
        <taxon>Fungi</taxon>
        <taxon>Dikarya</taxon>
        <taxon>Ascomycota</taxon>
        <taxon>Pezizomycotina</taxon>
        <taxon>Dothideomycetes</taxon>
        <taxon>Pleosporomycetidae</taxon>
        <taxon>Pleosporales</taxon>
        <taxon>Pleosporineae</taxon>
        <taxon>Phaeosphaeriaceae</taxon>
        <taxon>Ophiobolus</taxon>
    </lineage>
</organism>
<sequence>MIEPCATTTGAAGRKICGIFHLLTCGHIIAIDNEDRRCGRNCQHAATLSASTLEHSEELISHMQYNDKLHCETCYGIPFDRYRLITSQEEPFGLRRSLAITRSMLQTNFGLDHDLVNAMLCSPFFNSTLKGFDWNNTHALRCGHEVWSITLRPCGANCTDAPGCRGASYPQKERRADAILCQECVARAELVYQRYTKLEEERASRGGDGGVSAGPRATPEPREAGW</sequence>